<accession>A0AAE1ZCQ5</accession>
<feature type="transmembrane region" description="Helical" evidence="7">
    <location>
        <begin position="185"/>
        <end position="206"/>
    </location>
</feature>
<evidence type="ECO:0000256" key="2">
    <source>
        <dbReference type="ARBA" id="ARBA00007600"/>
    </source>
</evidence>
<gene>
    <name evidence="9" type="ORF">MN116_005530</name>
</gene>
<dbReference type="GO" id="GO:0051015">
    <property type="term" value="F:actin filament binding"/>
    <property type="evidence" value="ECO:0007669"/>
    <property type="project" value="TreeGrafter"/>
</dbReference>
<comment type="caution">
    <text evidence="9">The sequence shown here is derived from an EMBL/GenBank/DDBJ whole genome shotgun (WGS) entry which is preliminary data.</text>
</comment>
<evidence type="ECO:0000256" key="3">
    <source>
        <dbReference type="ARBA" id="ARBA00022692"/>
    </source>
</evidence>
<dbReference type="GO" id="GO:0005521">
    <property type="term" value="F:lamin binding"/>
    <property type="evidence" value="ECO:0007669"/>
    <property type="project" value="TreeGrafter"/>
</dbReference>
<keyword evidence="5 7" id="KW-0472">Membrane</keyword>
<evidence type="ECO:0000256" key="4">
    <source>
        <dbReference type="ARBA" id="ARBA00022989"/>
    </source>
</evidence>
<evidence type="ECO:0000256" key="6">
    <source>
        <dbReference type="ARBA" id="ARBA00023242"/>
    </source>
</evidence>
<comment type="subcellular location">
    <subcellularLocation>
        <location evidence="1">Nucleus inner membrane</location>
        <topology evidence="1">Multi-pass membrane protein</topology>
    </subcellularLocation>
</comment>
<dbReference type="GO" id="GO:0005637">
    <property type="term" value="C:nuclear inner membrane"/>
    <property type="evidence" value="ECO:0007669"/>
    <property type="project" value="UniProtKB-SubCell"/>
</dbReference>
<evidence type="ECO:0000259" key="8">
    <source>
        <dbReference type="Pfam" id="PF09779"/>
    </source>
</evidence>
<feature type="transmembrane region" description="Helical" evidence="7">
    <location>
        <begin position="264"/>
        <end position="288"/>
    </location>
</feature>
<dbReference type="InterPro" id="IPR018617">
    <property type="entry name" value="Ima1_N"/>
</dbReference>
<dbReference type="EMBL" id="JALJAT010000003">
    <property type="protein sequence ID" value="KAK4471134.1"/>
    <property type="molecule type" value="Genomic_DNA"/>
</dbReference>
<comment type="similarity">
    <text evidence="2">Belongs to the TMEM201 family.</text>
</comment>
<feature type="transmembrane region" description="Helical" evidence="7">
    <location>
        <begin position="6"/>
        <end position="23"/>
    </location>
</feature>
<evidence type="ECO:0000256" key="5">
    <source>
        <dbReference type="ARBA" id="ARBA00023136"/>
    </source>
</evidence>
<evidence type="ECO:0000256" key="7">
    <source>
        <dbReference type="SAM" id="Phobius"/>
    </source>
</evidence>
<dbReference type="PANTHER" id="PTHR28646">
    <property type="entry name" value="TRANSMEMBRANE PROTEIN 201"/>
    <property type="match status" value="1"/>
</dbReference>
<dbReference type="PANTHER" id="PTHR28646:SF1">
    <property type="entry name" value="TRANSMEMBRANE PROTEIN 201"/>
    <property type="match status" value="1"/>
</dbReference>
<name>A0AAE1ZCQ5_SCHME</name>
<keyword evidence="10" id="KW-1185">Reference proteome</keyword>
<dbReference type="AlphaFoldDB" id="A0AAE1ZCQ5"/>
<feature type="transmembrane region" description="Helical" evidence="7">
    <location>
        <begin position="340"/>
        <end position="366"/>
    </location>
</feature>
<sequence>MPVLMLCFGFCSALMLLIVRLLHWKVKCWFCEFTAYTPWSKRNSFVCQQCGQYNGFTSDGNYNKVIPSQFTTELNPTGFRQVHATFTSRSDVLCSDCAHNQNIIIQKLSEYIPENKTSDDDIKEYTRLLDLKYSLCLICYQKVTERIRTLDSKLLPNFIEWWHDRRKTTSVNRDSFSHKTHRETLAWLELLVVLRVIVILCFLSVVTGPLLTEIGKQTCLIHVATKKSYTYKLIEVFLSSNCRHYFRGYCTEILAYSQHFSPSIFGQILFTSLMFFLQITLIVMYGFGYINTHCPHQRLMYHDGLQSMVLVYDVSMLLISTNIFLSFLPNIDNSNVINFITFSTSFIHITSLCFFVLMTSLIIIIYGTKIWLSFFRNDCMSQQKTLRNTWPGGSGLSCLQSNDSMTYYRIPSYCSVNLITSSLNSSGKSLEDKLAAATISPVKSENIFRPSVFSDTTCSSVVGSQYSTLSSYSAESSSLYFTQYDTTERQVVESYQPNEDALSYPLSISYFKPDSNSLAIDCNSNCAYLLQSLGRRKSDS</sequence>
<reference evidence="9" key="1">
    <citation type="submission" date="2022-04" db="EMBL/GenBank/DDBJ databases">
        <authorList>
            <person name="Xu L."/>
            <person name="Lv Z."/>
        </authorList>
    </citation>
    <scope>NUCLEOTIDE SEQUENCE</scope>
    <source>
        <strain evidence="9">LV_2022a</strain>
    </source>
</reference>
<keyword evidence="3 7" id="KW-0812">Transmembrane</keyword>
<proteinExistence type="inferred from homology"/>
<reference evidence="9" key="2">
    <citation type="journal article" date="2023" name="Infect Dis Poverty">
        <title>Chromosome-scale genome of the human blood fluke Schistosoma mekongi and its implications for public health.</title>
        <authorList>
            <person name="Zhou M."/>
            <person name="Xu L."/>
            <person name="Xu D."/>
            <person name="Chen W."/>
            <person name="Khan J."/>
            <person name="Hu Y."/>
            <person name="Huang H."/>
            <person name="Wei H."/>
            <person name="Zhang Y."/>
            <person name="Chusongsang P."/>
            <person name="Tanasarnprasert K."/>
            <person name="Hu X."/>
            <person name="Limpanont Y."/>
            <person name="Lv Z."/>
        </authorList>
    </citation>
    <scope>NUCLEOTIDE SEQUENCE</scope>
    <source>
        <strain evidence="9">LV_2022a</strain>
    </source>
</reference>
<dbReference type="InterPro" id="IPR040041">
    <property type="entry name" value="TMEM201"/>
</dbReference>
<feature type="domain" description="Ima1 N-terminal" evidence="8">
    <location>
        <begin position="26"/>
        <end position="143"/>
    </location>
</feature>
<protein>
    <recommendedName>
        <fullName evidence="8">Ima1 N-terminal domain-containing protein</fullName>
    </recommendedName>
</protein>
<dbReference type="Proteomes" id="UP001292079">
    <property type="component" value="Unassembled WGS sequence"/>
</dbReference>
<evidence type="ECO:0000313" key="9">
    <source>
        <dbReference type="EMBL" id="KAK4471134.1"/>
    </source>
</evidence>
<keyword evidence="4 7" id="KW-1133">Transmembrane helix</keyword>
<evidence type="ECO:0000256" key="1">
    <source>
        <dbReference type="ARBA" id="ARBA00004473"/>
    </source>
</evidence>
<feature type="transmembrane region" description="Helical" evidence="7">
    <location>
        <begin position="309"/>
        <end position="328"/>
    </location>
</feature>
<evidence type="ECO:0000313" key="10">
    <source>
        <dbReference type="Proteomes" id="UP001292079"/>
    </source>
</evidence>
<organism evidence="9 10">
    <name type="scientific">Schistosoma mekongi</name>
    <name type="common">Parasitic worm</name>
    <dbReference type="NCBI Taxonomy" id="38744"/>
    <lineage>
        <taxon>Eukaryota</taxon>
        <taxon>Metazoa</taxon>
        <taxon>Spiralia</taxon>
        <taxon>Lophotrochozoa</taxon>
        <taxon>Platyhelminthes</taxon>
        <taxon>Trematoda</taxon>
        <taxon>Digenea</taxon>
        <taxon>Strigeidida</taxon>
        <taxon>Schistosomatoidea</taxon>
        <taxon>Schistosomatidae</taxon>
        <taxon>Schistosoma</taxon>
    </lineage>
</organism>
<keyword evidence="6" id="KW-0539">Nucleus</keyword>
<dbReference type="Pfam" id="PF09779">
    <property type="entry name" value="Ima1_N"/>
    <property type="match status" value="1"/>
</dbReference>
<dbReference type="GO" id="GO:0030473">
    <property type="term" value="P:nuclear migration along microtubule"/>
    <property type="evidence" value="ECO:0007669"/>
    <property type="project" value="TreeGrafter"/>
</dbReference>